<dbReference type="Proteomes" id="UP001217963">
    <property type="component" value="Chromosome I"/>
</dbReference>
<evidence type="ECO:0000313" key="2">
    <source>
        <dbReference type="EMBL" id="WEL37943.1"/>
    </source>
</evidence>
<evidence type="ECO:0000313" key="1">
    <source>
        <dbReference type="EMBL" id="UTX42497.1"/>
    </source>
</evidence>
<dbReference type="AlphaFoldDB" id="A0A9Q9C8P6"/>
<sequence>MIINWTNAFKVLRDTKTKERFMRTSLTFEYLARQSKSMSCSLCYKLMDINDLLCEGCFHKLHPPPIDFKISIAVECAKVLRRIRGNETKPSEPPSEDEIKLLQLLNIPENCSLRDLAEKIFSLKSTQLSCGERLILSNIKLKIQAETANKWTTVRIKTMMDLLDEQLNIVKLKYLVGLRNLRFDDVLLLKKHIVEIRKHKDCLAEMLGNRSII</sequence>
<dbReference type="EMBL" id="CP075147">
    <property type="protein sequence ID" value="UTX42497.1"/>
    <property type="molecule type" value="Genomic_DNA"/>
</dbReference>
<name>A0A9Q9C8P6_ENCHE</name>
<reference evidence="2 4" key="2">
    <citation type="submission" date="2023-02" db="EMBL/GenBank/DDBJ databases">
        <title>Encephalitozoon hellem ATCC 50451 complete genome.</title>
        <authorList>
            <person name="Mascarenhas dos Santos A.C."/>
            <person name="Julian A.T."/>
            <person name="Pombert J.-F."/>
        </authorList>
    </citation>
    <scope>NUCLEOTIDE SEQUENCE [LARGE SCALE GENOMIC DNA]</scope>
    <source>
        <strain evidence="2 4">ATCC 50451</strain>
    </source>
</reference>
<dbReference type="OrthoDB" id="2193324at2759"/>
<accession>A0A9Q9C8P6</accession>
<evidence type="ECO:0000313" key="3">
    <source>
        <dbReference type="Proteomes" id="UP001059546"/>
    </source>
</evidence>
<gene>
    <name evidence="1" type="ORF">GPU96_01g02030</name>
    <name evidence="2" type="ORF">PFJ87_01g01990</name>
</gene>
<reference evidence="1" key="1">
    <citation type="submission" date="2021-05" db="EMBL/GenBank/DDBJ databases">
        <title>Encephalitozoon hellem ATCC 50604 Complete Genome.</title>
        <authorList>
            <person name="Mascarenhas dos Santos A.C."/>
            <person name="Julian A.T."/>
            <person name="Pombert J.-F."/>
        </authorList>
    </citation>
    <scope>NUCLEOTIDE SEQUENCE</scope>
    <source>
        <strain evidence="1">ATCC 50604</strain>
    </source>
</reference>
<dbReference type="EMBL" id="CP119062">
    <property type="protein sequence ID" value="WEL37943.1"/>
    <property type="molecule type" value="Genomic_DNA"/>
</dbReference>
<dbReference type="Proteomes" id="UP001059546">
    <property type="component" value="Chromosome I"/>
</dbReference>
<evidence type="ECO:0000313" key="4">
    <source>
        <dbReference type="Proteomes" id="UP001217963"/>
    </source>
</evidence>
<protein>
    <submittedName>
        <fullName evidence="1">Mini spindle protein</fullName>
    </submittedName>
</protein>
<proteinExistence type="predicted"/>
<organism evidence="1 3">
    <name type="scientific">Encephalitozoon hellem</name>
    <name type="common">Microsporidian parasite</name>
    <dbReference type="NCBI Taxonomy" id="27973"/>
    <lineage>
        <taxon>Eukaryota</taxon>
        <taxon>Fungi</taxon>
        <taxon>Fungi incertae sedis</taxon>
        <taxon>Microsporidia</taxon>
        <taxon>Unikaryonidae</taxon>
        <taxon>Encephalitozoon</taxon>
    </lineage>
</organism>
<keyword evidence="4" id="KW-1185">Reference proteome</keyword>